<accession>A0ACB8NJ90</accession>
<organism evidence="1 2">
    <name type="scientific">Citrus sinensis</name>
    <name type="common">Sweet orange</name>
    <name type="synonym">Citrus aurantium var. sinensis</name>
    <dbReference type="NCBI Taxonomy" id="2711"/>
    <lineage>
        <taxon>Eukaryota</taxon>
        <taxon>Viridiplantae</taxon>
        <taxon>Streptophyta</taxon>
        <taxon>Embryophyta</taxon>
        <taxon>Tracheophyta</taxon>
        <taxon>Spermatophyta</taxon>
        <taxon>Magnoliopsida</taxon>
        <taxon>eudicotyledons</taxon>
        <taxon>Gunneridae</taxon>
        <taxon>Pentapetalae</taxon>
        <taxon>rosids</taxon>
        <taxon>malvids</taxon>
        <taxon>Sapindales</taxon>
        <taxon>Rutaceae</taxon>
        <taxon>Aurantioideae</taxon>
        <taxon>Citrus</taxon>
    </lineage>
</organism>
<evidence type="ECO:0000313" key="1">
    <source>
        <dbReference type="EMBL" id="KAH9798179.1"/>
    </source>
</evidence>
<gene>
    <name evidence="1" type="ORF">KPL71_006118</name>
</gene>
<name>A0ACB8NJ90_CITSI</name>
<sequence>MSIWGNQDNLFDLASILEGGRRPDLNRGIGIANLSTSIGPGTYGKNALLAQPDYDIVLLGKTEGGSLFLQKMLSGKDSTITYKIFEAVYKYPFDLMTDGYGFSCLGSARSMQKLIKLLVGSPCISLVISAAYRRFKDMMFSKEASSVIIKCLETLDEQKNEVLYLAAMNHFRELATHVRGCVSLNNFINEMRGPRRGGLLDLISSHAEFLSKDPSGNYVVQHVLGLGDLKYSEKICSLLKGKFEELSLLRCGSHLVEKCLKSPGMAHYVHKYGNFVIQQALRVTKNGNISHHKYLLEKLLNDDALKVGFGRHVFNLIATGISDD</sequence>
<dbReference type="Proteomes" id="UP000829398">
    <property type="component" value="Chromosome 2"/>
</dbReference>
<protein>
    <submittedName>
        <fullName evidence="1">Pumilio</fullName>
    </submittedName>
</protein>
<comment type="caution">
    <text evidence="1">The sequence shown here is derived from an EMBL/GenBank/DDBJ whole genome shotgun (WGS) entry which is preliminary data.</text>
</comment>
<proteinExistence type="predicted"/>
<reference evidence="2" key="1">
    <citation type="journal article" date="2023" name="Hortic. Res.">
        <title>A chromosome-level phased genome enabling allele-level studies in sweet orange: a case study on citrus Huanglongbing tolerance.</title>
        <authorList>
            <person name="Wu B."/>
            <person name="Yu Q."/>
            <person name="Deng Z."/>
            <person name="Duan Y."/>
            <person name="Luo F."/>
            <person name="Gmitter F. Jr."/>
        </authorList>
    </citation>
    <scope>NUCLEOTIDE SEQUENCE [LARGE SCALE GENOMIC DNA]</scope>
    <source>
        <strain evidence="2">cv. Valencia</strain>
    </source>
</reference>
<keyword evidence="2" id="KW-1185">Reference proteome</keyword>
<dbReference type="EMBL" id="CM039171">
    <property type="protein sequence ID" value="KAH9798179.1"/>
    <property type="molecule type" value="Genomic_DNA"/>
</dbReference>
<evidence type="ECO:0000313" key="2">
    <source>
        <dbReference type="Proteomes" id="UP000829398"/>
    </source>
</evidence>